<dbReference type="EMBL" id="QJPH01000440">
    <property type="protein sequence ID" value="PZN73920.1"/>
    <property type="molecule type" value="Genomic_DNA"/>
</dbReference>
<dbReference type="AlphaFoldDB" id="A0A2W4SEN4"/>
<sequence length="307" mass="34529">AGSFGPNLSRCFLLTSIDKDLLPSDLQGLEYIKFTESSVDTVKSEDSLEAAADAIGQALKEFKKDNTLHVNRGLKRPIITEGELIKLESLKSDNGNLVKGSSIVFVRSQQPLETGKEFAKQVMSNMINGTITYKYVFDKDRNTLCIIADLIAALVGVESITIKVEIDGHLIETQSPLSTDKNIETIKSNLRIYFLLDKPGIHYCIHNANRSQYAICYLKCPYSDETEAQFIEWCRNEKAVQIATEIGNLCKDPAKSIKRIFNPSIHYDLYEDQSFLNDLETELSEKLKPYSLSPEQISDIFFGRHTA</sequence>
<protein>
    <submittedName>
        <fullName evidence="1">Uncharacterized protein</fullName>
    </submittedName>
</protein>
<gene>
    <name evidence="1" type="ORF">DM484_21975</name>
</gene>
<comment type="caution">
    <text evidence="1">The sequence shown here is derived from an EMBL/GenBank/DDBJ whole genome shotgun (WGS) entry which is preliminary data.</text>
</comment>
<organism evidence="1 2">
    <name type="scientific">Candidatus Methylumidiphilus alinenensis</name>
    <dbReference type="NCBI Taxonomy" id="2202197"/>
    <lineage>
        <taxon>Bacteria</taxon>
        <taxon>Pseudomonadati</taxon>
        <taxon>Pseudomonadota</taxon>
        <taxon>Gammaproteobacteria</taxon>
        <taxon>Methylococcales</taxon>
        <taxon>Candidatus Methylumidiphilus</taxon>
    </lineage>
</organism>
<evidence type="ECO:0000313" key="1">
    <source>
        <dbReference type="EMBL" id="PZN73920.1"/>
    </source>
</evidence>
<proteinExistence type="predicted"/>
<accession>A0A2W4SEN4</accession>
<dbReference type="Proteomes" id="UP000249396">
    <property type="component" value="Unassembled WGS sequence"/>
</dbReference>
<name>A0A2W4SEN4_9GAMM</name>
<feature type="non-terminal residue" evidence="1">
    <location>
        <position position="1"/>
    </location>
</feature>
<reference evidence="1 2" key="1">
    <citation type="journal article" date="2018" name="Aquat. Microb. Ecol.">
        <title>Gammaproteobacterial methanotrophs dominate.</title>
        <authorList>
            <person name="Rissanen A.J."/>
            <person name="Saarenheimo J."/>
            <person name="Tiirola M."/>
            <person name="Peura S."/>
            <person name="Aalto S.L."/>
            <person name="Karvinen A."/>
            <person name="Nykanen H."/>
        </authorList>
    </citation>
    <scope>NUCLEOTIDE SEQUENCE [LARGE SCALE GENOMIC DNA]</scope>
    <source>
        <strain evidence="1">AMbin10</strain>
    </source>
</reference>
<evidence type="ECO:0000313" key="2">
    <source>
        <dbReference type="Proteomes" id="UP000249396"/>
    </source>
</evidence>